<evidence type="ECO:0000256" key="4">
    <source>
        <dbReference type="ARBA" id="ARBA00022801"/>
    </source>
</evidence>
<evidence type="ECO:0000256" key="7">
    <source>
        <dbReference type="ARBA" id="ARBA00023034"/>
    </source>
</evidence>
<evidence type="ECO:0000313" key="11">
    <source>
        <dbReference type="Proteomes" id="UP001359485"/>
    </source>
</evidence>
<dbReference type="Proteomes" id="UP001359485">
    <property type="component" value="Unassembled WGS sequence"/>
</dbReference>
<evidence type="ECO:0000256" key="3">
    <source>
        <dbReference type="ARBA" id="ARBA00022692"/>
    </source>
</evidence>
<keyword evidence="3" id="KW-0812">Transmembrane</keyword>
<reference evidence="10 11" key="1">
    <citation type="submission" date="2023-09" db="EMBL/GenBank/DDBJ databases">
        <title>Genomes of two closely related lineages of the louse Polyplax serrata with different host specificities.</title>
        <authorList>
            <person name="Martinu J."/>
            <person name="Tarabai H."/>
            <person name="Stefka J."/>
            <person name="Hypsa V."/>
        </authorList>
    </citation>
    <scope>NUCLEOTIDE SEQUENCE [LARGE SCALE GENOMIC DNA]</scope>
    <source>
        <strain evidence="10">98ZLc_SE</strain>
    </source>
</reference>
<keyword evidence="9" id="KW-0175">Coiled coil</keyword>
<comment type="subcellular location">
    <subcellularLocation>
        <location evidence="1">Golgi apparatus membrane</location>
        <topology evidence="1">Single-pass type II membrane protein</topology>
    </subcellularLocation>
</comment>
<dbReference type="CDD" id="cd11574">
    <property type="entry name" value="GH99"/>
    <property type="match status" value="1"/>
</dbReference>
<protein>
    <recommendedName>
        <fullName evidence="12">Glycoprotein endo-alpha-1,2-mannosidase</fullName>
    </recommendedName>
</protein>
<dbReference type="PANTHER" id="PTHR13572:SF4">
    <property type="entry name" value="RE57134P"/>
    <property type="match status" value="1"/>
</dbReference>
<proteinExistence type="inferred from homology"/>
<feature type="coiled-coil region" evidence="9">
    <location>
        <begin position="73"/>
        <end position="107"/>
    </location>
</feature>
<evidence type="ECO:0000256" key="8">
    <source>
        <dbReference type="ARBA" id="ARBA00023136"/>
    </source>
</evidence>
<evidence type="ECO:0000256" key="5">
    <source>
        <dbReference type="ARBA" id="ARBA00022968"/>
    </source>
</evidence>
<evidence type="ECO:0000256" key="9">
    <source>
        <dbReference type="SAM" id="Coils"/>
    </source>
</evidence>
<keyword evidence="11" id="KW-1185">Reference proteome</keyword>
<keyword evidence="6" id="KW-1133">Transmembrane helix</keyword>
<comment type="similarity">
    <text evidence="2">Belongs to the glycosyl hydrolase 99 family.</text>
</comment>
<keyword evidence="5" id="KW-0735">Signal-anchor</keyword>
<accession>A0ABR1BBV4</accession>
<dbReference type="InterPro" id="IPR026071">
    <property type="entry name" value="Glyco_Hydrolase_99"/>
</dbReference>
<sequence>MKITVRCCTLILKRYFRSKSLIVLSCILILAGIGKLANTRDLFSGGNSVVTRVKVKTTTLRTPILLNPERLKRVVLNKKLNQLNAKKNATEMKMKWLREKVERLNRMVPKPEVVHVEVNEVVPVNKNIHIFYYAWYENEAVDGAWQHWNHEYLKNWRQNDKKVYPTGRHKPPDDIGSNFYPKLGCYSSRDQNVLNTHMRQIRDVGVGVLIVSWYPPGMSDGPSKSSDTVFRQLLDTAEKFQLKVSPHVEPYVGRNPLNFLQHLKYFTKTYGSHPALYRMKRRNRNLIVYYVYDSYRTPAFAWKELLATNGNISVRGTEEDGIFLGLLVDASHKVEIKRARFDGFYTYFATNGFSYGSTWKNWKTLAAMARQQDLIFVPSVGPGYVDTRIRPWNSANTRHRRHGKYYEVGWRTALSADVQHISITSFNEWHEGTQIEPAVRKTVQNYSYQDYEPEGPDFYMNLTKFWVNTYTKKNFNTKSNYH</sequence>
<evidence type="ECO:0008006" key="12">
    <source>
        <dbReference type="Google" id="ProtNLM"/>
    </source>
</evidence>
<name>A0ABR1BBV4_POLSC</name>
<keyword evidence="4" id="KW-0378">Hydrolase</keyword>
<dbReference type="Gene3D" id="3.20.20.80">
    <property type="entry name" value="Glycosidases"/>
    <property type="match status" value="1"/>
</dbReference>
<evidence type="ECO:0000256" key="1">
    <source>
        <dbReference type="ARBA" id="ARBA00004323"/>
    </source>
</evidence>
<organism evidence="10 11">
    <name type="scientific">Polyplax serrata</name>
    <name type="common">Common mouse louse</name>
    <dbReference type="NCBI Taxonomy" id="468196"/>
    <lineage>
        <taxon>Eukaryota</taxon>
        <taxon>Metazoa</taxon>
        <taxon>Ecdysozoa</taxon>
        <taxon>Arthropoda</taxon>
        <taxon>Hexapoda</taxon>
        <taxon>Insecta</taxon>
        <taxon>Pterygota</taxon>
        <taxon>Neoptera</taxon>
        <taxon>Paraneoptera</taxon>
        <taxon>Psocodea</taxon>
        <taxon>Troctomorpha</taxon>
        <taxon>Phthiraptera</taxon>
        <taxon>Anoplura</taxon>
        <taxon>Polyplacidae</taxon>
        <taxon>Polyplax</taxon>
    </lineage>
</organism>
<gene>
    <name evidence="10" type="ORF">RUM44_012618</name>
</gene>
<dbReference type="PANTHER" id="PTHR13572">
    <property type="entry name" value="ENDO-ALPHA-1,2-MANNOSIDASE"/>
    <property type="match status" value="1"/>
</dbReference>
<evidence type="ECO:0000256" key="6">
    <source>
        <dbReference type="ARBA" id="ARBA00022989"/>
    </source>
</evidence>
<keyword evidence="8" id="KW-0472">Membrane</keyword>
<evidence type="ECO:0000313" key="10">
    <source>
        <dbReference type="EMBL" id="KAK6640920.1"/>
    </source>
</evidence>
<dbReference type="EMBL" id="JAWJWF010000001">
    <property type="protein sequence ID" value="KAK6640920.1"/>
    <property type="molecule type" value="Genomic_DNA"/>
</dbReference>
<keyword evidence="7" id="KW-0333">Golgi apparatus</keyword>
<evidence type="ECO:0000256" key="2">
    <source>
        <dbReference type="ARBA" id="ARBA00009559"/>
    </source>
</evidence>
<comment type="caution">
    <text evidence="10">The sequence shown here is derived from an EMBL/GenBank/DDBJ whole genome shotgun (WGS) entry which is preliminary data.</text>
</comment>
<dbReference type="Pfam" id="PF16317">
    <property type="entry name" value="Glyco_hydro_99"/>
    <property type="match status" value="1"/>
</dbReference>